<dbReference type="Gene3D" id="3.40.50.10180">
    <property type="entry name" value="Glycerate kinase, MOFRL-like N-terminal domain"/>
    <property type="match status" value="1"/>
</dbReference>
<dbReference type="SUPFAM" id="SSF82544">
    <property type="entry name" value="GckA/TtuD-like"/>
    <property type="match status" value="1"/>
</dbReference>
<accession>A0A229FUT0</accession>
<proteinExistence type="predicted"/>
<dbReference type="InterPro" id="IPR039760">
    <property type="entry name" value="MOFRL_protein"/>
</dbReference>
<feature type="domain" description="MOFRL-associated" evidence="2">
    <location>
        <begin position="10"/>
        <end position="243"/>
    </location>
</feature>
<dbReference type="Proteomes" id="UP000215188">
    <property type="component" value="Unassembled WGS sequence"/>
</dbReference>
<dbReference type="PANTHER" id="PTHR12227:SF0">
    <property type="entry name" value="GLYCERATE KINASE"/>
    <property type="match status" value="1"/>
</dbReference>
<dbReference type="InterPro" id="IPR037035">
    <property type="entry name" value="GK-like_C_sf"/>
</dbReference>
<dbReference type="InterPro" id="IPR025286">
    <property type="entry name" value="MOFRL_assoc_dom"/>
</dbReference>
<organism evidence="3 4">
    <name type="scientific">Polynucleobacter cosmopolitanus</name>
    <dbReference type="NCBI Taxonomy" id="351345"/>
    <lineage>
        <taxon>Bacteria</taxon>
        <taxon>Pseudomonadati</taxon>
        <taxon>Pseudomonadota</taxon>
        <taxon>Betaproteobacteria</taxon>
        <taxon>Burkholderiales</taxon>
        <taxon>Burkholderiaceae</taxon>
        <taxon>Polynucleobacter</taxon>
    </lineage>
</organism>
<dbReference type="EMBL" id="NJGG01000001">
    <property type="protein sequence ID" value="OXL15745.1"/>
    <property type="molecule type" value="Genomic_DNA"/>
</dbReference>
<dbReference type="AlphaFoldDB" id="A0A229FUT0"/>
<dbReference type="PANTHER" id="PTHR12227">
    <property type="entry name" value="GLYCERATE KINASE"/>
    <property type="match status" value="1"/>
</dbReference>
<dbReference type="InterPro" id="IPR038614">
    <property type="entry name" value="GK_N_sf"/>
</dbReference>
<gene>
    <name evidence="3" type="ORF">AOC33_01195</name>
</gene>
<protein>
    <submittedName>
        <fullName evidence="3">Hydroxypyruvate reductase</fullName>
    </submittedName>
</protein>
<name>A0A229FUT0_9BURK</name>
<dbReference type="Pfam" id="PF05161">
    <property type="entry name" value="MOFRL"/>
    <property type="match status" value="1"/>
</dbReference>
<keyword evidence="4" id="KW-1185">Reference proteome</keyword>
<dbReference type="OrthoDB" id="9766552at2"/>
<evidence type="ECO:0000313" key="4">
    <source>
        <dbReference type="Proteomes" id="UP000215188"/>
    </source>
</evidence>
<dbReference type="RefSeq" id="WP_089514782.1">
    <property type="nucleotide sequence ID" value="NZ_NJGG01000001.1"/>
</dbReference>
<sequence>MAIKNTPQFLRAAFDAALKTADPQVMLPDGLRKVFSAPLKGRCLVVGAGKAAASMAVALEQYAQEHWPEAKLEGMVITRYGHGLPTKLIQVIEAGHPVPDEAGLNGAKETLRLIRTLQPGDQLIALISGGGSSLLTLPAADLSIQDLQITTQALLMSGAPIGQMNIVRKHLSAILGGHMAREAASRGAKVDAFLISDVTGDHPSSIASGPCAPDESTFADALQILKDYDLLQGQIPKVVTDYLQNGLSGKNPETPKSGDSIFKQINNHLLATAHSCLEAAASYCESQGVKAVILGDTVMGEAKDVALMQAALAREIFLHDQPFKKPVALLSGGECTVTIPRDVKGRGGRCSEFLLSLYVACEDLPTLSALAADTDGIDGSEDNAGAWFASESRKLMNNDHQLAKDGLAKHDSYGFFKDLNTLVHTGPTLTNVNDFRILLIDSES</sequence>
<dbReference type="Gene3D" id="3.40.1480.10">
    <property type="entry name" value="MOFRL domain"/>
    <property type="match status" value="1"/>
</dbReference>
<reference evidence="3 4" key="1">
    <citation type="submission" date="2017-06" db="EMBL/GenBank/DDBJ databases">
        <title>Reclassification of a Polynucleobacter cosmopolitanus strain isolated from tropical Lake Victoria as Polynucleobacter victoriensis comb. nov.</title>
        <authorList>
            <person name="Hahn M.W."/>
        </authorList>
    </citation>
    <scope>NUCLEOTIDE SEQUENCE [LARGE SCALE GENOMIC DNA]</scope>
    <source>
        <strain evidence="3 4">MWH-MoIso2</strain>
    </source>
</reference>
<feature type="domain" description="MOFRL" evidence="1">
    <location>
        <begin position="327"/>
        <end position="434"/>
    </location>
</feature>
<evidence type="ECO:0000259" key="1">
    <source>
        <dbReference type="Pfam" id="PF05161"/>
    </source>
</evidence>
<evidence type="ECO:0000313" key="3">
    <source>
        <dbReference type="EMBL" id="OXL15745.1"/>
    </source>
</evidence>
<dbReference type="InterPro" id="IPR007835">
    <property type="entry name" value="MOFRL"/>
</dbReference>
<dbReference type="Pfam" id="PF13660">
    <property type="entry name" value="DUF4147"/>
    <property type="match status" value="1"/>
</dbReference>
<dbReference type="GO" id="GO:0008887">
    <property type="term" value="F:glycerate kinase activity"/>
    <property type="evidence" value="ECO:0007669"/>
    <property type="project" value="InterPro"/>
</dbReference>
<comment type="caution">
    <text evidence="3">The sequence shown here is derived from an EMBL/GenBank/DDBJ whole genome shotgun (WGS) entry which is preliminary data.</text>
</comment>
<dbReference type="GO" id="GO:0005737">
    <property type="term" value="C:cytoplasm"/>
    <property type="evidence" value="ECO:0007669"/>
    <property type="project" value="TreeGrafter"/>
</dbReference>
<evidence type="ECO:0000259" key="2">
    <source>
        <dbReference type="Pfam" id="PF13660"/>
    </source>
</evidence>
<keyword evidence="3" id="KW-0670">Pyruvate</keyword>